<evidence type="ECO:0000313" key="2">
    <source>
        <dbReference type="EMBL" id="HGW95114.1"/>
    </source>
</evidence>
<comment type="caution">
    <text evidence="2">The sequence shown here is derived from an EMBL/GenBank/DDBJ whole genome shotgun (WGS) entry which is preliminary data.</text>
</comment>
<organism evidence="2">
    <name type="scientific">Oscillatoriales cyanobacterium SpSt-402</name>
    <dbReference type="NCBI Taxonomy" id="2282168"/>
    <lineage>
        <taxon>Bacteria</taxon>
        <taxon>Bacillati</taxon>
        <taxon>Cyanobacteriota</taxon>
        <taxon>Cyanophyceae</taxon>
        <taxon>Oscillatoriophycideae</taxon>
        <taxon>Oscillatoriales</taxon>
    </lineage>
</organism>
<protein>
    <submittedName>
        <fullName evidence="2">Uncharacterized protein</fullName>
    </submittedName>
</protein>
<evidence type="ECO:0000256" key="1">
    <source>
        <dbReference type="SAM" id="MobiDB-lite"/>
    </source>
</evidence>
<reference evidence="2" key="1">
    <citation type="journal article" date="2020" name="mSystems">
        <title>Genome- and Community-Level Interaction Insights into Carbon Utilization and Element Cycling Functions of Hydrothermarchaeota in Hydrothermal Sediment.</title>
        <authorList>
            <person name="Zhou Z."/>
            <person name="Liu Y."/>
            <person name="Xu W."/>
            <person name="Pan J."/>
            <person name="Luo Z.H."/>
            <person name="Li M."/>
        </authorList>
    </citation>
    <scope>NUCLEOTIDE SEQUENCE [LARGE SCALE GENOMIC DNA]</scope>
    <source>
        <strain evidence="2">SpSt-402</strain>
    </source>
</reference>
<accession>A0A832H449</accession>
<name>A0A832H449_9CYAN</name>
<gene>
    <name evidence="2" type="ORF">ENR47_12670</name>
</gene>
<dbReference type="AlphaFoldDB" id="A0A832H449"/>
<proteinExistence type="predicted"/>
<feature type="region of interest" description="Disordered" evidence="1">
    <location>
        <begin position="99"/>
        <end position="132"/>
    </location>
</feature>
<sequence length="132" mass="14253">MHTTVVTTKTVSRVLVGTILGTGLLVSMVQLPTVAQTTRPSPLEDLQTKDGTDFFNGRGNGQGSSVMNFIQNAIIGAPRSSEEFTADQQENFNEATARFRQQQADRLRKQQPQAAPTLQVAPLPETASPTTP</sequence>
<dbReference type="EMBL" id="DSRD01000789">
    <property type="protein sequence ID" value="HGW95114.1"/>
    <property type="molecule type" value="Genomic_DNA"/>
</dbReference>